<feature type="non-terminal residue" evidence="1">
    <location>
        <position position="1"/>
    </location>
</feature>
<name>A0A9X8VBD9_SERMA</name>
<dbReference type="EMBL" id="SPSG01004644">
    <property type="protein sequence ID" value="TFU30669.1"/>
    <property type="molecule type" value="Genomic_DNA"/>
</dbReference>
<evidence type="ECO:0000313" key="1">
    <source>
        <dbReference type="EMBL" id="TFU30669.1"/>
    </source>
</evidence>
<sequence length="44" mass="4864">MMATLNEQRETLMATRRILLESGVAGLCRAKNEKQAGAWPACKD</sequence>
<comment type="caution">
    <text evidence="1">The sequence shown here is derived from an EMBL/GenBank/DDBJ whole genome shotgun (WGS) entry which is preliminary data.</text>
</comment>
<reference evidence="1" key="1">
    <citation type="submission" date="2019-03" db="EMBL/GenBank/DDBJ databases">
        <title>Serratia marcescens strain N2 draft genome.</title>
        <authorList>
            <person name="Yassin A."/>
            <person name="El-Kenawy N."/>
            <person name="Youssef N.H."/>
        </authorList>
    </citation>
    <scope>NUCLEOTIDE SEQUENCE [LARGE SCALE GENOMIC DNA]</scope>
    <source>
        <strain evidence="1">N2</strain>
    </source>
</reference>
<organism evidence="1">
    <name type="scientific">Serratia marcescens</name>
    <dbReference type="NCBI Taxonomy" id="615"/>
    <lineage>
        <taxon>Bacteria</taxon>
        <taxon>Pseudomonadati</taxon>
        <taxon>Pseudomonadota</taxon>
        <taxon>Gammaproteobacteria</taxon>
        <taxon>Enterobacterales</taxon>
        <taxon>Yersiniaceae</taxon>
        <taxon>Serratia</taxon>
    </lineage>
</organism>
<dbReference type="AlphaFoldDB" id="A0A9X8VBD9"/>
<proteinExistence type="predicted"/>
<protein>
    <submittedName>
        <fullName evidence="1">Transcriptional regulator</fullName>
    </submittedName>
</protein>
<accession>A0A9X8VBD9</accession>
<gene>
    <name evidence="1" type="ORF">E0L31_32695</name>
</gene>